<comment type="caution">
    <text evidence="7">The sequence shown here is derived from an EMBL/GenBank/DDBJ whole genome shotgun (WGS) entry which is preliminary data.</text>
</comment>
<feature type="non-terminal residue" evidence="7">
    <location>
        <position position="1"/>
    </location>
</feature>
<dbReference type="GO" id="GO:0004861">
    <property type="term" value="F:cyclin-dependent protein serine/threonine kinase inhibitor activity"/>
    <property type="evidence" value="ECO:0007669"/>
    <property type="project" value="InterPro"/>
</dbReference>
<keyword evidence="4" id="KW-0131">Cell cycle</keyword>
<evidence type="ECO:0000256" key="3">
    <source>
        <dbReference type="ARBA" id="ARBA00023013"/>
    </source>
</evidence>
<sequence length="196" mass="21265">MGKYARQKKEKCKGIGEIEVMEVAHDVGVKTRARALSVEAAASSKTAKKRKVSSGRESKLSTTSLIQLRSRRRPASPAASRCSSNACSNVGGGSAKVVDLEDVQIETSTCIFGNRGRRETTPSSESQAESGDLEPMARPTEANSSSAGVMPSEIELDEFFAAAEKDLQKRFTDKYNYDVANDVPLGGRYEWIQLKP</sequence>
<dbReference type="GO" id="GO:0051726">
    <property type="term" value="P:regulation of cell cycle"/>
    <property type="evidence" value="ECO:0007669"/>
    <property type="project" value="InterPro"/>
</dbReference>
<evidence type="ECO:0000259" key="6">
    <source>
        <dbReference type="Pfam" id="PF02234"/>
    </source>
</evidence>
<keyword evidence="3" id="KW-0649">Protein kinase inhibitor</keyword>
<gene>
    <name evidence="7" type="ORF">C3L33_01233</name>
</gene>
<dbReference type="EMBL" id="QEFC01000074">
    <property type="protein sequence ID" value="KAE9466894.1"/>
    <property type="molecule type" value="Genomic_DNA"/>
</dbReference>
<comment type="similarity">
    <text evidence="2">Belongs to the CDI family. ICK/KRP subfamily.</text>
</comment>
<dbReference type="PIRSF" id="PIRSF017811">
    <property type="entry name" value="CDK_inhib_pln"/>
    <property type="match status" value="1"/>
</dbReference>
<feature type="region of interest" description="Disordered" evidence="5">
    <location>
        <begin position="114"/>
        <end position="149"/>
    </location>
</feature>
<keyword evidence="8" id="KW-1185">Reference proteome</keyword>
<reference evidence="7 8" key="1">
    <citation type="journal article" date="2019" name="Genome Biol. Evol.">
        <title>The Rhododendron genome and chromosomal organization provide insight into shared whole-genome duplications across the heath family (Ericaceae).</title>
        <authorList>
            <person name="Soza V.L."/>
            <person name="Lindsley D."/>
            <person name="Waalkes A."/>
            <person name="Ramage E."/>
            <person name="Patwardhan R.P."/>
            <person name="Burton J.N."/>
            <person name="Adey A."/>
            <person name="Kumar A."/>
            <person name="Qiu R."/>
            <person name="Shendure J."/>
            <person name="Hall B."/>
        </authorList>
    </citation>
    <scope>NUCLEOTIDE SEQUENCE [LARGE SCALE GENOMIC DNA]</scope>
    <source>
        <strain evidence="7">RSF 1966-606</strain>
    </source>
</reference>
<protein>
    <recommendedName>
        <fullName evidence="6">Cyclin-dependent kinase inhibitor domain-containing protein</fullName>
    </recommendedName>
</protein>
<feature type="region of interest" description="Disordered" evidence="5">
    <location>
        <begin position="38"/>
        <end position="85"/>
    </location>
</feature>
<dbReference type="InterPro" id="IPR003175">
    <property type="entry name" value="CDI_dom"/>
</dbReference>
<dbReference type="OrthoDB" id="6373236at2759"/>
<comment type="subcellular location">
    <subcellularLocation>
        <location evidence="1">Nucleus</location>
        <location evidence="1">Nucleoplasm</location>
    </subcellularLocation>
</comment>
<feature type="compositionally biased region" description="Low complexity" evidence="5">
    <location>
        <begin position="75"/>
        <end position="85"/>
    </location>
</feature>
<accession>A0A6A4MI01</accession>
<evidence type="ECO:0000313" key="7">
    <source>
        <dbReference type="EMBL" id="KAE9466894.1"/>
    </source>
</evidence>
<feature type="domain" description="Cyclin-dependent kinase inhibitor" evidence="6">
    <location>
        <begin position="151"/>
        <end position="193"/>
    </location>
</feature>
<evidence type="ECO:0000256" key="5">
    <source>
        <dbReference type="SAM" id="MobiDB-lite"/>
    </source>
</evidence>
<dbReference type="Gene3D" id="4.10.365.10">
    <property type="entry name" value="p27"/>
    <property type="match status" value="1"/>
</dbReference>
<dbReference type="InterPro" id="IPR044898">
    <property type="entry name" value="CDI_dom_sf"/>
</dbReference>
<evidence type="ECO:0000313" key="8">
    <source>
        <dbReference type="Proteomes" id="UP000428333"/>
    </source>
</evidence>
<dbReference type="GO" id="GO:0005654">
    <property type="term" value="C:nucleoplasm"/>
    <property type="evidence" value="ECO:0007669"/>
    <property type="project" value="UniProtKB-SubCell"/>
</dbReference>
<name>A0A6A4MI01_9ERIC</name>
<evidence type="ECO:0000256" key="4">
    <source>
        <dbReference type="ARBA" id="ARBA00023306"/>
    </source>
</evidence>
<dbReference type="Pfam" id="PF02234">
    <property type="entry name" value="CDI"/>
    <property type="match status" value="1"/>
</dbReference>
<organism evidence="7 8">
    <name type="scientific">Rhododendron williamsianum</name>
    <dbReference type="NCBI Taxonomy" id="262921"/>
    <lineage>
        <taxon>Eukaryota</taxon>
        <taxon>Viridiplantae</taxon>
        <taxon>Streptophyta</taxon>
        <taxon>Embryophyta</taxon>
        <taxon>Tracheophyta</taxon>
        <taxon>Spermatophyta</taxon>
        <taxon>Magnoliopsida</taxon>
        <taxon>eudicotyledons</taxon>
        <taxon>Gunneridae</taxon>
        <taxon>Pentapetalae</taxon>
        <taxon>asterids</taxon>
        <taxon>Ericales</taxon>
        <taxon>Ericaceae</taxon>
        <taxon>Ericoideae</taxon>
        <taxon>Rhodoreae</taxon>
        <taxon>Rhododendron</taxon>
    </lineage>
</organism>
<dbReference type="PANTHER" id="PTHR46776">
    <property type="entry name" value="CYCLIN-DEPENDENT KINASE INHIBITOR 4-RELATED"/>
    <property type="match status" value="1"/>
</dbReference>
<proteinExistence type="inferred from homology"/>
<dbReference type="AlphaFoldDB" id="A0A6A4MI01"/>
<dbReference type="Proteomes" id="UP000428333">
    <property type="component" value="Linkage Group LG01"/>
</dbReference>
<evidence type="ECO:0000256" key="1">
    <source>
        <dbReference type="ARBA" id="ARBA00004642"/>
    </source>
</evidence>
<evidence type="ECO:0000256" key="2">
    <source>
        <dbReference type="ARBA" id="ARBA00010274"/>
    </source>
</evidence>
<dbReference type="InterPro" id="IPR044275">
    <property type="entry name" value="KRP"/>
</dbReference>